<dbReference type="AlphaFoldDB" id="A0AAW1SRL0"/>
<dbReference type="Proteomes" id="UP001485043">
    <property type="component" value="Unassembled WGS sequence"/>
</dbReference>
<sequence length="82" mass="9007">MFSATFSFSQYTYSWSPAASRALKAHMPAEGADAAYSTALKVVKIESAKVQYNMEESSKKGLEVINTSIKTSMAAEKYVWAL</sequence>
<accession>A0AAW1SRL0</accession>
<reference evidence="1 2" key="1">
    <citation type="journal article" date="2024" name="Nat. Commun.">
        <title>Phylogenomics reveals the evolutionary origins of lichenization in chlorophyte algae.</title>
        <authorList>
            <person name="Puginier C."/>
            <person name="Libourel C."/>
            <person name="Otte J."/>
            <person name="Skaloud P."/>
            <person name="Haon M."/>
            <person name="Grisel S."/>
            <person name="Petersen M."/>
            <person name="Berrin J.G."/>
            <person name="Delaux P.M."/>
            <person name="Dal Grande F."/>
            <person name="Keller J."/>
        </authorList>
    </citation>
    <scope>NUCLEOTIDE SEQUENCE [LARGE SCALE GENOMIC DNA]</scope>
    <source>
        <strain evidence="1 2">SAG 2523</strain>
    </source>
</reference>
<gene>
    <name evidence="1" type="ORF">WJX84_008877</name>
</gene>
<evidence type="ECO:0000313" key="2">
    <source>
        <dbReference type="Proteomes" id="UP001485043"/>
    </source>
</evidence>
<comment type="caution">
    <text evidence="1">The sequence shown here is derived from an EMBL/GenBank/DDBJ whole genome shotgun (WGS) entry which is preliminary data.</text>
</comment>
<evidence type="ECO:0000313" key="1">
    <source>
        <dbReference type="EMBL" id="KAK9853616.1"/>
    </source>
</evidence>
<protein>
    <submittedName>
        <fullName evidence="1">Uncharacterized protein</fullName>
    </submittedName>
</protein>
<keyword evidence="2" id="KW-1185">Reference proteome</keyword>
<organism evidence="1 2">
    <name type="scientific">Apatococcus fuscideae</name>
    <dbReference type="NCBI Taxonomy" id="2026836"/>
    <lineage>
        <taxon>Eukaryota</taxon>
        <taxon>Viridiplantae</taxon>
        <taxon>Chlorophyta</taxon>
        <taxon>core chlorophytes</taxon>
        <taxon>Trebouxiophyceae</taxon>
        <taxon>Chlorellales</taxon>
        <taxon>Chlorellaceae</taxon>
        <taxon>Apatococcus</taxon>
    </lineage>
</organism>
<dbReference type="EMBL" id="JALJOV010001138">
    <property type="protein sequence ID" value="KAK9853616.1"/>
    <property type="molecule type" value="Genomic_DNA"/>
</dbReference>
<proteinExistence type="predicted"/>
<name>A0AAW1SRL0_9CHLO</name>